<evidence type="ECO:0000256" key="7">
    <source>
        <dbReference type="ARBA" id="ARBA00023186"/>
    </source>
</evidence>
<comment type="similarity">
    <text evidence="8">Belongs to the PpiD chaperone family.</text>
</comment>
<proteinExistence type="inferred from homology"/>
<evidence type="ECO:0000313" key="15">
    <source>
        <dbReference type="Proteomes" id="UP000245430"/>
    </source>
</evidence>
<evidence type="ECO:0000259" key="13">
    <source>
        <dbReference type="PROSITE" id="PS50198"/>
    </source>
</evidence>
<evidence type="ECO:0000256" key="8">
    <source>
        <dbReference type="ARBA" id="ARBA00038408"/>
    </source>
</evidence>
<evidence type="ECO:0000256" key="4">
    <source>
        <dbReference type="ARBA" id="ARBA00022692"/>
    </source>
</evidence>
<dbReference type="InterPro" id="IPR046357">
    <property type="entry name" value="PPIase_dom_sf"/>
</dbReference>
<dbReference type="Pfam" id="PF13623">
    <property type="entry name" value="SurA_N_2"/>
    <property type="match status" value="1"/>
</dbReference>
<dbReference type="Proteomes" id="UP000245430">
    <property type="component" value="Unassembled WGS sequence"/>
</dbReference>
<dbReference type="AlphaFoldDB" id="A0A316DMI9"/>
<keyword evidence="3" id="KW-0997">Cell inner membrane</keyword>
<dbReference type="RefSeq" id="WP_109682106.1">
    <property type="nucleotide sequence ID" value="NZ_QGGP01000003.1"/>
</dbReference>
<dbReference type="PANTHER" id="PTHR47529:SF1">
    <property type="entry name" value="PERIPLASMIC CHAPERONE PPID"/>
    <property type="match status" value="1"/>
</dbReference>
<dbReference type="OrthoDB" id="9812372at2"/>
<evidence type="ECO:0000256" key="5">
    <source>
        <dbReference type="ARBA" id="ARBA00022989"/>
    </source>
</evidence>
<keyword evidence="6 12" id="KW-0472">Membrane</keyword>
<keyword evidence="11" id="KW-0697">Rotamase</keyword>
<keyword evidence="2" id="KW-1003">Cell membrane</keyword>
<evidence type="ECO:0000256" key="10">
    <source>
        <dbReference type="ARBA" id="ARBA00042775"/>
    </source>
</evidence>
<keyword evidence="15" id="KW-1185">Reference proteome</keyword>
<evidence type="ECO:0000256" key="9">
    <source>
        <dbReference type="ARBA" id="ARBA00040743"/>
    </source>
</evidence>
<evidence type="ECO:0000256" key="3">
    <source>
        <dbReference type="ARBA" id="ARBA00022519"/>
    </source>
</evidence>
<feature type="domain" description="PpiC" evidence="13">
    <location>
        <begin position="347"/>
        <end position="454"/>
    </location>
</feature>
<dbReference type="PROSITE" id="PS50198">
    <property type="entry name" value="PPIC_PPIASE_2"/>
    <property type="match status" value="1"/>
</dbReference>
<keyword evidence="7" id="KW-0143">Chaperone</keyword>
<comment type="caution">
    <text evidence="14">The sequence shown here is derived from an EMBL/GenBank/DDBJ whole genome shotgun (WGS) entry which is preliminary data.</text>
</comment>
<dbReference type="InterPro" id="IPR052029">
    <property type="entry name" value="PpiD_chaperone"/>
</dbReference>
<accession>A0A316DMI9</accession>
<evidence type="ECO:0000256" key="6">
    <source>
        <dbReference type="ARBA" id="ARBA00023136"/>
    </source>
</evidence>
<sequence>MAVLNKIRQRGLFLIIVIALALFSFVIGDLFRNTDALVGKSQNIVATINGKDISREDFLGKVEAAQRQLGPNGTNMQAMNRVWDQEVRQAVLETQFEELGLTVEKDQMRDLLRTNLANSPEFQNEAGLFDENKLNEYIANLKETSAVAYKQWIDYENSIAVNSLQQDYFNMVKAGMSGTLAEGKLEHTLENETVDIKYVQIPYTSIEDSTVSVSKSEISTYINKHKKQYEVEATRDLQYVEFKEVATVEDENNIKQDLVNLLNDQVVYNEVTKNNDTVKGFAHVKNNKTFINSNSDIKFEDRFVFKSALPAAIADTIFKMNVGEVYGPYKDGTHFKLSKVVAVVQMPDSVKARHILIPYVGAASAQPEVTQTEDQAKKTADSLLTILKSDKSRFPEFVTTYSSDQGSIEKGGSYDYFTYPTMVEEFRDFVFENNVGDMDVVKTMFGFHIIEIEGQKNPQRAIKVGTIARIIEPSEATINQVFRDASNFEIAIDKGDFQEASKEKDYVVRPVNGVKALDENIPGLSNQRSIVRWAFEENTEVGDTKRFNLNGGYAIVQITAKFAEGLMNTEQASVTALPAIRKEKKAKLIKDRISATTLEDVAAAEGQTVKTSLAINMKNPTISGAGKEGVVVGTAFGLNEGETSKLIEGEKGVYMVQVTKKTPAAELDNYQGFANQVGTAKISNVNTNLYNALKEASEIEDNRANTVQ</sequence>
<dbReference type="PANTHER" id="PTHR47529">
    <property type="entry name" value="PEPTIDYL-PROLYL CIS-TRANS ISOMERASE D"/>
    <property type="match status" value="1"/>
</dbReference>
<keyword evidence="5 12" id="KW-1133">Transmembrane helix</keyword>
<keyword evidence="11 14" id="KW-0413">Isomerase</keyword>
<dbReference type="EMBL" id="QGGP01000003">
    <property type="protein sequence ID" value="PWK19105.1"/>
    <property type="molecule type" value="Genomic_DNA"/>
</dbReference>
<evidence type="ECO:0000256" key="11">
    <source>
        <dbReference type="PROSITE-ProRule" id="PRU00278"/>
    </source>
</evidence>
<organism evidence="14 15">
    <name type="scientific">Xanthomarina spongicola</name>
    <dbReference type="NCBI Taxonomy" id="570520"/>
    <lineage>
        <taxon>Bacteria</taxon>
        <taxon>Pseudomonadati</taxon>
        <taxon>Bacteroidota</taxon>
        <taxon>Flavobacteriia</taxon>
        <taxon>Flavobacteriales</taxon>
        <taxon>Flavobacteriaceae</taxon>
        <taxon>Xanthomarina</taxon>
    </lineage>
</organism>
<dbReference type="SUPFAM" id="SSF109998">
    <property type="entry name" value="Triger factor/SurA peptide-binding domain-like"/>
    <property type="match status" value="1"/>
</dbReference>
<gene>
    <name evidence="14" type="ORF">LX78_01584</name>
</gene>
<comment type="subcellular location">
    <subcellularLocation>
        <location evidence="1">Cell inner membrane</location>
        <topology evidence="1">Single-pass type II membrane protein</topology>
        <orientation evidence="1">Periplasmic side</orientation>
    </subcellularLocation>
</comment>
<dbReference type="Gene3D" id="3.10.50.40">
    <property type="match status" value="1"/>
</dbReference>
<name>A0A316DMI9_9FLAO</name>
<keyword evidence="4 12" id="KW-0812">Transmembrane</keyword>
<dbReference type="Pfam" id="PF13616">
    <property type="entry name" value="Rotamase_3"/>
    <property type="match status" value="1"/>
</dbReference>
<dbReference type="SUPFAM" id="SSF54534">
    <property type="entry name" value="FKBP-like"/>
    <property type="match status" value="1"/>
</dbReference>
<evidence type="ECO:0000256" key="2">
    <source>
        <dbReference type="ARBA" id="ARBA00022475"/>
    </source>
</evidence>
<evidence type="ECO:0000256" key="12">
    <source>
        <dbReference type="SAM" id="Phobius"/>
    </source>
</evidence>
<evidence type="ECO:0000313" key="14">
    <source>
        <dbReference type="EMBL" id="PWK19105.1"/>
    </source>
</evidence>
<dbReference type="InterPro" id="IPR027304">
    <property type="entry name" value="Trigger_fact/SurA_dom_sf"/>
</dbReference>
<reference evidence="14 15" key="1">
    <citation type="submission" date="2018-05" db="EMBL/GenBank/DDBJ databases">
        <title>Genomic Encyclopedia of Archaeal and Bacterial Type Strains, Phase II (KMG-II): from individual species to whole genera.</title>
        <authorList>
            <person name="Goeker M."/>
        </authorList>
    </citation>
    <scope>NUCLEOTIDE SEQUENCE [LARGE SCALE GENOMIC DNA]</scope>
    <source>
        <strain evidence="14 15">DSM 22637</strain>
    </source>
</reference>
<dbReference type="GO" id="GO:0003755">
    <property type="term" value="F:peptidyl-prolyl cis-trans isomerase activity"/>
    <property type="evidence" value="ECO:0007669"/>
    <property type="project" value="UniProtKB-KW"/>
</dbReference>
<evidence type="ECO:0000256" key="1">
    <source>
        <dbReference type="ARBA" id="ARBA00004382"/>
    </source>
</evidence>
<dbReference type="GO" id="GO:0005886">
    <property type="term" value="C:plasma membrane"/>
    <property type="evidence" value="ECO:0007669"/>
    <property type="project" value="UniProtKB-SubCell"/>
</dbReference>
<feature type="transmembrane region" description="Helical" evidence="12">
    <location>
        <begin position="12"/>
        <end position="31"/>
    </location>
</feature>
<dbReference type="InterPro" id="IPR000297">
    <property type="entry name" value="PPIase_PpiC"/>
</dbReference>
<protein>
    <recommendedName>
        <fullName evidence="9">Periplasmic chaperone PpiD</fullName>
    </recommendedName>
    <alternativeName>
        <fullName evidence="10">Periplasmic folding chaperone</fullName>
    </alternativeName>
</protein>